<dbReference type="EMBL" id="CP023695">
    <property type="protein sequence ID" value="QEV22601.1"/>
    <property type="molecule type" value="Genomic_DNA"/>
</dbReference>
<name>A0A5J6HW77_STRAD</name>
<reference evidence="3 4" key="1">
    <citation type="submission" date="2017-09" db="EMBL/GenBank/DDBJ databases">
        <authorList>
            <person name="Lee N."/>
            <person name="Cho B.-K."/>
        </authorList>
    </citation>
    <scope>NUCLEOTIDE SEQUENCE [LARGE SCALE GENOMIC DNA]</scope>
    <source>
        <strain evidence="3 4">ATCC 12461</strain>
    </source>
</reference>
<accession>A0A5J6HW77</accession>
<feature type="transmembrane region" description="Helical" evidence="2">
    <location>
        <begin position="12"/>
        <end position="32"/>
    </location>
</feature>
<organism evidence="3 4">
    <name type="scientific">Streptomyces alboniger</name>
    <dbReference type="NCBI Taxonomy" id="132473"/>
    <lineage>
        <taxon>Bacteria</taxon>
        <taxon>Bacillati</taxon>
        <taxon>Actinomycetota</taxon>
        <taxon>Actinomycetes</taxon>
        <taxon>Kitasatosporales</taxon>
        <taxon>Streptomycetaceae</taxon>
        <taxon>Streptomyces</taxon>
        <taxon>Streptomyces aurantiacus group</taxon>
    </lineage>
</organism>
<evidence type="ECO:0000256" key="1">
    <source>
        <dbReference type="SAM" id="MobiDB-lite"/>
    </source>
</evidence>
<feature type="region of interest" description="Disordered" evidence="1">
    <location>
        <begin position="301"/>
        <end position="320"/>
    </location>
</feature>
<keyword evidence="2" id="KW-1133">Transmembrane helix</keyword>
<keyword evidence="4" id="KW-1185">Reference proteome</keyword>
<dbReference type="KEGG" id="salw:CP975_28650"/>
<evidence type="ECO:0000313" key="3">
    <source>
        <dbReference type="EMBL" id="QEV22601.1"/>
    </source>
</evidence>
<evidence type="ECO:0000256" key="2">
    <source>
        <dbReference type="SAM" id="Phobius"/>
    </source>
</evidence>
<evidence type="ECO:0000313" key="4">
    <source>
        <dbReference type="Proteomes" id="UP000326553"/>
    </source>
</evidence>
<dbReference type="AlphaFoldDB" id="A0A5J6HW77"/>
<sequence>MGALRAVRGRTWLIACVVTLSVLVSGVTWLAVSRSEDRQERFAANQRQLARACAGLLPDELGDFVPDDEPGVLDEFGTMLRPRHESRALLDCTLSWGGGDDAWEPDARARVRAEAVLTRTSPPPLDGSFGLPLPDSALGAVSVDDKQLDGSTVTASLLADCPKGLSGRVRPSRDLLVTVDLPSAADEYDVPKAERLLASRTAVRVADWVSRRQGCGGEPLASASGTTPDKAPKLCDWLSPAALRFAPGDWTFDRNASAYSRRSGACGGRLDDSAEPADRLAIRAAGAESWSGVLAGGAYDSHRGNNHAPDPEARTGAGKPVTIARSGDDPLLALWARSECDAGATYHRVTVTPELEFGQGTPKDSVVLEPKERRRLSERARALLDRYLAAPDGWPKRAHCRDTKIMGEVPEWRG</sequence>
<keyword evidence="2" id="KW-0472">Membrane</keyword>
<dbReference type="Proteomes" id="UP000326553">
    <property type="component" value="Chromosome"/>
</dbReference>
<protein>
    <submittedName>
        <fullName evidence="3">Uncharacterized protein</fullName>
    </submittedName>
</protein>
<keyword evidence="2" id="KW-0812">Transmembrane</keyword>
<dbReference type="OrthoDB" id="4188441at2"/>
<proteinExistence type="predicted"/>
<gene>
    <name evidence="3" type="ORF">CP975_28650</name>
</gene>